<organism evidence="1 2">
    <name type="scientific">Hymenobacter algoricola</name>
    <dbReference type="NCBI Taxonomy" id="486267"/>
    <lineage>
        <taxon>Bacteria</taxon>
        <taxon>Pseudomonadati</taxon>
        <taxon>Bacteroidota</taxon>
        <taxon>Cytophagia</taxon>
        <taxon>Cytophagales</taxon>
        <taxon>Hymenobacteraceae</taxon>
        <taxon>Hymenobacter</taxon>
    </lineage>
</organism>
<dbReference type="Proteomes" id="UP001499909">
    <property type="component" value="Unassembled WGS sequence"/>
</dbReference>
<evidence type="ECO:0000313" key="2">
    <source>
        <dbReference type="Proteomes" id="UP001499909"/>
    </source>
</evidence>
<name>A0ABP7NJM7_9BACT</name>
<dbReference type="EMBL" id="BAABDH010000105">
    <property type="protein sequence ID" value="GAA3948573.1"/>
    <property type="molecule type" value="Genomic_DNA"/>
</dbReference>
<evidence type="ECO:0000313" key="1">
    <source>
        <dbReference type="EMBL" id="GAA3948573.1"/>
    </source>
</evidence>
<comment type="caution">
    <text evidence="1">The sequence shown here is derived from an EMBL/GenBank/DDBJ whole genome shotgun (WGS) entry which is preliminary data.</text>
</comment>
<reference evidence="2" key="1">
    <citation type="journal article" date="2019" name="Int. J. Syst. Evol. Microbiol.">
        <title>The Global Catalogue of Microorganisms (GCM) 10K type strain sequencing project: providing services to taxonomists for standard genome sequencing and annotation.</title>
        <authorList>
            <consortium name="The Broad Institute Genomics Platform"/>
            <consortium name="The Broad Institute Genome Sequencing Center for Infectious Disease"/>
            <person name="Wu L."/>
            <person name="Ma J."/>
        </authorList>
    </citation>
    <scope>NUCLEOTIDE SEQUENCE [LARGE SCALE GENOMIC DNA]</scope>
    <source>
        <strain evidence="2">JCM 17214</strain>
    </source>
</reference>
<protein>
    <submittedName>
        <fullName evidence="1">Uncharacterized protein</fullName>
    </submittedName>
</protein>
<proteinExistence type="predicted"/>
<gene>
    <name evidence="1" type="ORF">GCM10022406_32970</name>
</gene>
<accession>A0ABP7NJM7</accession>
<sequence>MYQASRGGGYAPLAPTYAAEPNGRFSFSFPATRRAGYVLRATAPPGYFTEWGLAPSLRAGRPNTGLVVPVRAPAWVRLQLVDEPPHSRVSLFISGYEGNGDRLYAPHDTVLIRPSLAGFVGKIIWVLTDEAGVDRQREQAVQPGALDTVLVRIAF</sequence>
<keyword evidence="2" id="KW-1185">Reference proteome</keyword>